<reference evidence="1" key="1">
    <citation type="submission" date="2017-07" db="EMBL/GenBank/DDBJ databases">
        <title>Taro Niue Genome Assembly and Annotation.</title>
        <authorList>
            <person name="Atibalentja N."/>
            <person name="Keating K."/>
            <person name="Fields C.J."/>
        </authorList>
    </citation>
    <scope>NUCLEOTIDE SEQUENCE</scope>
    <source>
        <strain evidence="1">Niue_2</strain>
        <tissue evidence="1">Leaf</tissue>
    </source>
</reference>
<dbReference type="Proteomes" id="UP000652761">
    <property type="component" value="Unassembled WGS sequence"/>
</dbReference>
<comment type="caution">
    <text evidence="1">The sequence shown here is derived from an EMBL/GenBank/DDBJ whole genome shotgun (WGS) entry which is preliminary data.</text>
</comment>
<name>A0A843ULC7_COLES</name>
<evidence type="ECO:0000313" key="2">
    <source>
        <dbReference type="Proteomes" id="UP000652761"/>
    </source>
</evidence>
<evidence type="ECO:0000313" key="1">
    <source>
        <dbReference type="EMBL" id="MQL87022.1"/>
    </source>
</evidence>
<proteinExistence type="predicted"/>
<sequence length="168" mass="18274">MEHGRSSGDPGRVKLATTGRAMQLAELVGSGSSGGRWSWGVAILGVQSSGASERLFDIQEFGIQEFSIWEGFESGIPEATGRSLGCASSFLLAGIWEEDYLCVVELSETVRETRSTVYLISALKFIASCLPFVLHPSTICIEVEHGDRASHLSPLEKESMLISFRIFL</sequence>
<protein>
    <submittedName>
        <fullName evidence="1">Uncharacterized protein</fullName>
    </submittedName>
</protein>
<dbReference type="AlphaFoldDB" id="A0A843ULC7"/>
<keyword evidence="2" id="KW-1185">Reference proteome</keyword>
<gene>
    <name evidence="1" type="ORF">Taro_019561</name>
</gene>
<organism evidence="1 2">
    <name type="scientific">Colocasia esculenta</name>
    <name type="common">Wild taro</name>
    <name type="synonym">Arum esculentum</name>
    <dbReference type="NCBI Taxonomy" id="4460"/>
    <lineage>
        <taxon>Eukaryota</taxon>
        <taxon>Viridiplantae</taxon>
        <taxon>Streptophyta</taxon>
        <taxon>Embryophyta</taxon>
        <taxon>Tracheophyta</taxon>
        <taxon>Spermatophyta</taxon>
        <taxon>Magnoliopsida</taxon>
        <taxon>Liliopsida</taxon>
        <taxon>Araceae</taxon>
        <taxon>Aroideae</taxon>
        <taxon>Colocasieae</taxon>
        <taxon>Colocasia</taxon>
    </lineage>
</organism>
<dbReference type="EMBL" id="NMUH01000945">
    <property type="protein sequence ID" value="MQL87022.1"/>
    <property type="molecule type" value="Genomic_DNA"/>
</dbReference>
<accession>A0A843ULC7</accession>